<organism evidence="2 3">
    <name type="scientific">Curvularia clavata</name>
    <dbReference type="NCBI Taxonomy" id="95742"/>
    <lineage>
        <taxon>Eukaryota</taxon>
        <taxon>Fungi</taxon>
        <taxon>Dikarya</taxon>
        <taxon>Ascomycota</taxon>
        <taxon>Pezizomycotina</taxon>
        <taxon>Dothideomycetes</taxon>
        <taxon>Pleosporomycetidae</taxon>
        <taxon>Pleosporales</taxon>
        <taxon>Pleosporineae</taxon>
        <taxon>Pleosporaceae</taxon>
        <taxon>Curvularia</taxon>
    </lineage>
</organism>
<dbReference type="AlphaFoldDB" id="A0A9Q8Z546"/>
<keyword evidence="3" id="KW-1185">Reference proteome</keyword>
<keyword evidence="1" id="KW-0732">Signal</keyword>
<evidence type="ECO:0008006" key="4">
    <source>
        <dbReference type="Google" id="ProtNLM"/>
    </source>
</evidence>
<feature type="chain" id="PRO_5040120526" description="Fungal N-terminal domain-containing protein" evidence="1">
    <location>
        <begin position="19"/>
        <end position="160"/>
    </location>
</feature>
<gene>
    <name evidence="2" type="ORF">yc1106_03771</name>
</gene>
<feature type="signal peptide" evidence="1">
    <location>
        <begin position="1"/>
        <end position="18"/>
    </location>
</feature>
<evidence type="ECO:0000313" key="2">
    <source>
        <dbReference type="EMBL" id="USP76497.1"/>
    </source>
</evidence>
<evidence type="ECO:0000256" key="1">
    <source>
        <dbReference type="SAM" id="SignalP"/>
    </source>
</evidence>
<proteinExistence type="predicted"/>
<evidence type="ECO:0000313" key="3">
    <source>
        <dbReference type="Proteomes" id="UP001056012"/>
    </source>
</evidence>
<name>A0A9Q8Z546_CURCL</name>
<accession>A0A9Q8Z546</accession>
<protein>
    <recommendedName>
        <fullName evidence="4">Fungal N-terminal domain-containing protein</fullName>
    </recommendedName>
</protein>
<dbReference type="Proteomes" id="UP001056012">
    <property type="component" value="Chromosome 3"/>
</dbReference>
<dbReference type="EMBL" id="CP089276">
    <property type="protein sequence ID" value="USP76497.1"/>
    <property type="molecule type" value="Genomic_DNA"/>
</dbReference>
<dbReference type="VEuPathDB" id="FungiDB:yc1106_03771"/>
<reference evidence="2" key="1">
    <citation type="submission" date="2021-12" db="EMBL/GenBank/DDBJ databases">
        <title>Curvularia clavata genome.</title>
        <authorList>
            <person name="Cao Y."/>
        </authorList>
    </citation>
    <scope>NUCLEOTIDE SEQUENCE</scope>
    <source>
        <strain evidence="2">Yc1106</strain>
    </source>
</reference>
<dbReference type="OrthoDB" id="341259at2759"/>
<sequence>MDPLSVTASILTLITVAGSILQQLENVKSRLDAQSELLNIMNTVTDLQATLIVVRDEDDALRNSTIPAARLAYETLPNTIGRLQKRLDEVVDFAHAHLLRNGKGLSHLGLSARRKKQLVDIRDSISDAHRNLQLVLLSANLLAYSNHYLVFQPVRKLITS</sequence>